<name>A0A839NJ27_9MICO</name>
<dbReference type="PANTHER" id="PTHR35908:SF1">
    <property type="entry name" value="CONSERVED PROTEIN"/>
    <property type="match status" value="1"/>
</dbReference>
<keyword evidence="3" id="KW-1185">Reference proteome</keyword>
<protein>
    <recommendedName>
        <fullName evidence="1">VOC domain-containing protein</fullName>
    </recommendedName>
</protein>
<dbReference type="AlphaFoldDB" id="A0A839NJ27"/>
<dbReference type="PANTHER" id="PTHR35908">
    <property type="entry name" value="HYPOTHETICAL FUSION PROTEIN"/>
    <property type="match status" value="1"/>
</dbReference>
<dbReference type="PROSITE" id="PS51819">
    <property type="entry name" value="VOC"/>
    <property type="match status" value="1"/>
</dbReference>
<dbReference type="Pfam" id="PF18029">
    <property type="entry name" value="Glyoxalase_6"/>
    <property type="match status" value="1"/>
</dbReference>
<sequence>MIRVHTITIEARDVALVGRFWRDFLRYKVSPNHSDSVLLCGDGPSLLIQPMGSTAVVGRLHLDLRPDDAGAEVSRALSLGARRMDVAQAGQEGWTVMCDPEGNVFCVLQGAHEFEAILAADPGSCTAID</sequence>
<organism evidence="2 3">
    <name type="scientific">Flexivirga oryzae</name>
    <dbReference type="NCBI Taxonomy" id="1794944"/>
    <lineage>
        <taxon>Bacteria</taxon>
        <taxon>Bacillati</taxon>
        <taxon>Actinomycetota</taxon>
        <taxon>Actinomycetes</taxon>
        <taxon>Micrococcales</taxon>
        <taxon>Dermacoccaceae</taxon>
        <taxon>Flexivirga</taxon>
    </lineage>
</organism>
<dbReference type="InterPro" id="IPR037523">
    <property type="entry name" value="VOC_core"/>
</dbReference>
<evidence type="ECO:0000313" key="2">
    <source>
        <dbReference type="EMBL" id="MBB2894372.1"/>
    </source>
</evidence>
<accession>A0A839NJ27</accession>
<dbReference type="InterPro" id="IPR041581">
    <property type="entry name" value="Glyoxalase_6"/>
</dbReference>
<reference evidence="2 3" key="1">
    <citation type="submission" date="2020-08" db="EMBL/GenBank/DDBJ databases">
        <title>Sequencing the genomes of 1000 actinobacteria strains.</title>
        <authorList>
            <person name="Klenk H.-P."/>
        </authorList>
    </citation>
    <scope>NUCLEOTIDE SEQUENCE [LARGE SCALE GENOMIC DNA]</scope>
    <source>
        <strain evidence="2 3">DSM 105369</strain>
    </source>
</reference>
<dbReference type="CDD" id="cd06587">
    <property type="entry name" value="VOC"/>
    <property type="match status" value="1"/>
</dbReference>
<dbReference type="InterPro" id="IPR029068">
    <property type="entry name" value="Glyas_Bleomycin-R_OHBP_Dase"/>
</dbReference>
<dbReference type="Gene3D" id="3.10.180.10">
    <property type="entry name" value="2,3-Dihydroxybiphenyl 1,2-Dioxygenase, domain 1"/>
    <property type="match status" value="1"/>
</dbReference>
<dbReference type="EMBL" id="JACHVQ010000005">
    <property type="protein sequence ID" value="MBB2894372.1"/>
    <property type="molecule type" value="Genomic_DNA"/>
</dbReference>
<dbReference type="Proteomes" id="UP000559182">
    <property type="component" value="Unassembled WGS sequence"/>
</dbReference>
<dbReference type="SUPFAM" id="SSF54593">
    <property type="entry name" value="Glyoxalase/Bleomycin resistance protein/Dihydroxybiphenyl dioxygenase"/>
    <property type="match status" value="1"/>
</dbReference>
<proteinExistence type="predicted"/>
<feature type="domain" description="VOC" evidence="1">
    <location>
        <begin position="3"/>
        <end position="110"/>
    </location>
</feature>
<evidence type="ECO:0000313" key="3">
    <source>
        <dbReference type="Proteomes" id="UP000559182"/>
    </source>
</evidence>
<evidence type="ECO:0000259" key="1">
    <source>
        <dbReference type="PROSITE" id="PS51819"/>
    </source>
</evidence>
<dbReference type="RefSeq" id="WP_183322824.1">
    <property type="nucleotide sequence ID" value="NZ_JACHVQ010000005.1"/>
</dbReference>
<comment type="caution">
    <text evidence="2">The sequence shown here is derived from an EMBL/GenBank/DDBJ whole genome shotgun (WGS) entry which is preliminary data.</text>
</comment>
<gene>
    <name evidence="2" type="ORF">FHU39_004414</name>
</gene>